<evidence type="ECO:0000256" key="18">
    <source>
        <dbReference type="ARBA" id="ARBA00044208"/>
    </source>
</evidence>
<dbReference type="Proteomes" id="UP000614334">
    <property type="component" value="Unassembled WGS sequence"/>
</dbReference>
<dbReference type="PANTHER" id="PTHR22762:SF67">
    <property type="entry name" value="ALPHA_BETA-GLUCOSIDASE AGDC-RELATED"/>
    <property type="match status" value="1"/>
</dbReference>
<comment type="function">
    <text evidence="17">Glucosidase involved in the degradation of cellulosic biomass. Has both alpha- and beta-glucosidase activity.</text>
</comment>
<evidence type="ECO:0000313" key="26">
    <source>
        <dbReference type="EMBL" id="KAF8755028.1"/>
    </source>
</evidence>
<keyword evidence="11 26" id="KW-0378">Hydrolase</keyword>
<evidence type="ECO:0000256" key="7">
    <source>
        <dbReference type="ARBA" id="ARBA00014002"/>
    </source>
</evidence>
<evidence type="ECO:0000256" key="17">
    <source>
        <dbReference type="ARBA" id="ARBA00025512"/>
    </source>
</evidence>
<dbReference type="GO" id="GO:0005576">
    <property type="term" value="C:extracellular region"/>
    <property type="evidence" value="ECO:0007669"/>
    <property type="project" value="UniProtKB-SubCell"/>
</dbReference>
<keyword evidence="14" id="KW-0326">Glycosidase</keyword>
<evidence type="ECO:0000256" key="3">
    <source>
        <dbReference type="ARBA" id="ARBA00004613"/>
    </source>
</evidence>
<dbReference type="EMBL" id="JACYCF010000009">
    <property type="protein sequence ID" value="KAF8755028.1"/>
    <property type="molecule type" value="Genomic_DNA"/>
</dbReference>
<dbReference type="Gene3D" id="3.40.50.10470">
    <property type="entry name" value="Translation initiation factor eif-2b, domain 2"/>
    <property type="match status" value="1"/>
</dbReference>
<evidence type="ECO:0000256" key="19">
    <source>
        <dbReference type="ARBA" id="ARBA00044236"/>
    </source>
</evidence>
<feature type="compositionally biased region" description="Polar residues" evidence="22">
    <location>
        <begin position="706"/>
        <end position="719"/>
    </location>
</feature>
<dbReference type="InterPro" id="IPR025887">
    <property type="entry name" value="Glyco_hydro_31_N_dom"/>
</dbReference>
<evidence type="ECO:0000256" key="9">
    <source>
        <dbReference type="ARBA" id="ARBA00022525"/>
    </source>
</evidence>
<name>A0A8H7IAS2_9AGAM</name>
<protein>
    <recommendedName>
        <fullName evidence="7">Probable alpha/beta-glucosidase agdC</fullName>
        <ecNumber evidence="6">3.2.1.21</ecNumber>
    </recommendedName>
    <alternativeName>
        <fullName evidence="18">Translation initiation factor eIF2B subunit alpha</fullName>
    </alternativeName>
    <alternativeName>
        <fullName evidence="19">eIF2B GDP-GTP exchange factor subunit alpha</fullName>
    </alternativeName>
</protein>
<dbReference type="Pfam" id="PF21365">
    <property type="entry name" value="Glyco_hydro_31_3rd"/>
    <property type="match status" value="1"/>
</dbReference>
<keyword evidence="9" id="KW-0964">Secreted</keyword>
<keyword evidence="10" id="KW-0732">Signal</keyword>
<accession>A0A8H7IAS2</accession>
<evidence type="ECO:0000256" key="20">
    <source>
        <dbReference type="ARBA" id="ARBA00046432"/>
    </source>
</evidence>
<comment type="subcellular location">
    <subcellularLocation>
        <location evidence="2">Cytoplasm</location>
        <location evidence="2">Cytosol</location>
    </subcellularLocation>
    <subcellularLocation>
        <location evidence="3">Secreted</location>
    </subcellularLocation>
</comment>
<dbReference type="Gene3D" id="1.20.120.1070">
    <property type="entry name" value="Translation initiation factor eIF-2B, N-terminal domain"/>
    <property type="match status" value="1"/>
</dbReference>
<proteinExistence type="inferred from homology"/>
<dbReference type="Gene3D" id="2.60.40.1180">
    <property type="entry name" value="Golgi alpha-mannosidase II"/>
    <property type="match status" value="2"/>
</dbReference>
<evidence type="ECO:0000256" key="16">
    <source>
        <dbReference type="ARBA" id="ARBA00023326"/>
    </source>
</evidence>
<evidence type="ECO:0000259" key="24">
    <source>
        <dbReference type="Pfam" id="PF13802"/>
    </source>
</evidence>
<evidence type="ECO:0000256" key="11">
    <source>
        <dbReference type="ARBA" id="ARBA00022801"/>
    </source>
</evidence>
<evidence type="ECO:0000256" key="2">
    <source>
        <dbReference type="ARBA" id="ARBA00004514"/>
    </source>
</evidence>
<keyword evidence="15" id="KW-0961">Cell wall biogenesis/degradation</keyword>
<dbReference type="CDD" id="cd14752">
    <property type="entry name" value="GH31_N"/>
    <property type="match status" value="1"/>
</dbReference>
<dbReference type="InterPro" id="IPR042529">
    <property type="entry name" value="IF_2B-like_C"/>
</dbReference>
<comment type="catalytic activity">
    <reaction evidence="1">
        <text>Hydrolysis of terminal, non-reducing beta-D-glucosyl residues with release of beta-D-glucose.</text>
        <dbReference type="EC" id="3.2.1.21"/>
    </reaction>
</comment>
<feature type="domain" description="Glycoside hydrolase family 31 N-terminal" evidence="24">
    <location>
        <begin position="44"/>
        <end position="103"/>
    </location>
</feature>
<dbReference type="PANTHER" id="PTHR22762">
    <property type="entry name" value="ALPHA-GLUCOSIDASE"/>
    <property type="match status" value="1"/>
</dbReference>
<evidence type="ECO:0000256" key="4">
    <source>
        <dbReference type="ARBA" id="ARBA00007251"/>
    </source>
</evidence>
<evidence type="ECO:0000256" key="22">
    <source>
        <dbReference type="SAM" id="MobiDB-lite"/>
    </source>
</evidence>
<comment type="similarity">
    <text evidence="4 21">Belongs to the eIF-2B alpha/beta/delta subunits family.</text>
</comment>
<comment type="similarity">
    <text evidence="5">Belongs to the glycosyl hydrolase 31 family.</text>
</comment>
<evidence type="ECO:0000256" key="8">
    <source>
        <dbReference type="ARBA" id="ARBA00022490"/>
    </source>
</evidence>
<evidence type="ECO:0000256" key="6">
    <source>
        <dbReference type="ARBA" id="ARBA00012744"/>
    </source>
</evidence>
<evidence type="ECO:0000259" key="23">
    <source>
        <dbReference type="Pfam" id="PF01055"/>
    </source>
</evidence>
<dbReference type="InterPro" id="IPR030458">
    <property type="entry name" value="Glyco_hydro_31_AS"/>
</dbReference>
<keyword evidence="8" id="KW-0963">Cytoplasm</keyword>
<dbReference type="Pfam" id="PF01055">
    <property type="entry name" value="Glyco_hydro_31_2nd"/>
    <property type="match status" value="1"/>
</dbReference>
<dbReference type="Pfam" id="PF13802">
    <property type="entry name" value="Gal_mutarotas_2"/>
    <property type="match status" value="1"/>
</dbReference>
<dbReference type="GO" id="GO:0071555">
    <property type="term" value="P:cell wall organization"/>
    <property type="evidence" value="ECO:0007669"/>
    <property type="project" value="UniProtKB-KW"/>
</dbReference>
<dbReference type="SUPFAM" id="SSF74650">
    <property type="entry name" value="Galactose mutarotase-like"/>
    <property type="match status" value="1"/>
</dbReference>
<keyword evidence="13" id="KW-0119">Carbohydrate metabolism</keyword>
<feature type="region of interest" description="Disordered" evidence="22">
    <location>
        <begin position="706"/>
        <end position="744"/>
    </location>
</feature>
<feature type="domain" description="Glycoside hydrolase family 31 TIM barrel" evidence="23">
    <location>
        <begin position="202"/>
        <end position="507"/>
    </location>
</feature>
<dbReference type="InterPro" id="IPR048395">
    <property type="entry name" value="Glyco_hydro_31_C"/>
</dbReference>
<dbReference type="InterPro" id="IPR017853">
    <property type="entry name" value="GH"/>
</dbReference>
<comment type="caution">
    <text evidence="26">The sequence shown here is derived from an EMBL/GenBank/DDBJ whole genome shotgun (WGS) entry which is preliminary data.</text>
</comment>
<dbReference type="InterPro" id="IPR000649">
    <property type="entry name" value="IF-2B-related"/>
</dbReference>
<sequence>MLSLEDRVHVKIGDKAGKRYEVPEEVFPLRRIPLFIQREQENTGEVLFDTKGSALVFEEQYLRLKTAVPNDANIYGLGEHTNTFRLDPTNTTRTLWNRDAYGISQELTCTELIQFISSIVRRNPRCLVTQQQWNGRQAPQGSLEYNTIGGILDLYFIGGNEGKSSPADVSRGYAKLAGLPAAVPYWGLVLLPIILQLEFLSNTMWTDIDYMYKRWVFTNDPEYFPTAKMRDIVNYLHKHDQQYIVMVDPAVAYQPDKGYKAFDRGVKDDIFLKELNGSLHKGVVWPGVTVYPDWFHPKVDSYWTNEFKEYFSPQTGIDIDGVWIDMNEPASFCNYPCDNPDEQANATKRSLETRQSTGINYNEPPYKIVTPYLISVTALRTWTSSTPTASWNNLYGTMMSSKTRDAMLARRPGLKPHHHSFDFCRCRCKVRFSIAGMLAMTGIYQVPMVGSDVCGFGGILRRLFAPLGHVGSVPAFYRNHNGDTSISQEFYLWPSVAQAARNAISIRLLPTLGLPLHRHAASTRRRLPSSQQLVVQVSQDANTYAIDLQFFYGDSILVSPVTEENSTSVDIYLPKDIFYDFLTYQPVQGNGAKVSLTNVNFTSIQYTSREGLCCHFVRAARMTTKALREKDFNIVVAPGTDGKATGQLYLDDGVSLDPKASTHLEMNYSNKQLTVKGSTGYKTNSKVGTVTFLALTSPPRQSISIRTRLTPPAGSTTRMQKLKRPPSKMSGVPVKPENGQSSEIKRPGVAPLMQAPSLHNIVENEPVPPTRFDIHEAYTRILNSEDVASTMQQLLESLQRGAAILKSRSSNPLSLTAGCDLFIRYVTSLPQDTSATRSFEDHKEELVKQGRKYAQTTAATCRDTIAQHTLGVIKDDSIVSACNARAAICTQTTTHIGIRNGSSPERTRDEDLRSIDCSGVPCTVVLDSAVAYVMDKVDLVLVGSEAVVESGGLINAVGSYQAALIAKASKVPFYALAESYKFLRLFPLSQHDLPYVGGIDRESLAFGSPTRSKFRPGPTESQKEKENKLVYQAFARPLISNYDPPVQGRSILPLPAHRRTPSREQPLPEHLVPPTPSVSLPATPSMSRNPSMKNFFDASTPTSAKGPHAVATMTKEQLAKNPEVDYTTPDLITLVFTDVGILTPEGVSQFLVGIYAD</sequence>
<feature type="region of interest" description="Disordered" evidence="22">
    <location>
        <begin position="1056"/>
        <end position="1080"/>
    </location>
</feature>
<evidence type="ECO:0000256" key="10">
    <source>
        <dbReference type="ARBA" id="ARBA00022729"/>
    </source>
</evidence>
<evidence type="ECO:0000256" key="13">
    <source>
        <dbReference type="ARBA" id="ARBA00023277"/>
    </source>
</evidence>
<comment type="subunit">
    <text evidence="20">Component of the translation initiation factor 2B (eIF2B) complex which is a heterodecamer of two sets of five different subunits: alpha, beta, gamma, delta and epsilon. Subunits alpha, beta and delta comprise a regulatory subcomplex and subunits epsilon and gamma comprise a catalytic subcomplex. Within the complex, the hexameric regulatory complex resides at the center, with the two heterodimeric catalytic subcomplexes bound on opposite sides.</text>
</comment>
<reference evidence="26" key="1">
    <citation type="submission" date="2020-09" db="EMBL/GenBank/DDBJ databases">
        <title>Comparative genome analyses of four rice-infecting Rhizoctonia solani isolates reveal extensive enrichment of homogalacturonan modification genes.</title>
        <authorList>
            <person name="Lee D.-Y."/>
            <person name="Jeon J."/>
            <person name="Kim K.-T."/>
            <person name="Cheong K."/>
            <person name="Song H."/>
            <person name="Choi G."/>
            <person name="Ko J."/>
            <person name="Opiyo S.O."/>
            <person name="Zuo S."/>
            <person name="Madhav S."/>
            <person name="Lee Y.-H."/>
            <person name="Wang G.-L."/>
        </authorList>
    </citation>
    <scope>NUCLEOTIDE SEQUENCE</scope>
    <source>
        <strain evidence="26">AG1-IA B2</strain>
    </source>
</reference>
<dbReference type="GO" id="GO:0005829">
    <property type="term" value="C:cytosol"/>
    <property type="evidence" value="ECO:0007669"/>
    <property type="project" value="UniProtKB-SubCell"/>
</dbReference>
<dbReference type="InterPro" id="IPR037171">
    <property type="entry name" value="NagB/RpiA_transferase-like"/>
</dbReference>
<dbReference type="GO" id="GO:0008422">
    <property type="term" value="F:beta-glucosidase activity"/>
    <property type="evidence" value="ECO:0007669"/>
    <property type="project" value="UniProtKB-EC"/>
</dbReference>
<dbReference type="InterPro" id="IPR013780">
    <property type="entry name" value="Glyco_hydro_b"/>
</dbReference>
<evidence type="ECO:0000256" key="21">
    <source>
        <dbReference type="RuleBase" id="RU003814"/>
    </source>
</evidence>
<dbReference type="PROSITE" id="PS00129">
    <property type="entry name" value="GLYCOSYL_HYDROL_F31_1"/>
    <property type="match status" value="1"/>
</dbReference>
<dbReference type="InterPro" id="IPR011013">
    <property type="entry name" value="Gal_mutarotase_sf_dom"/>
</dbReference>
<dbReference type="InterPro" id="IPR000322">
    <property type="entry name" value="Glyco_hydro_31_TIM"/>
</dbReference>
<dbReference type="Gene3D" id="3.20.20.80">
    <property type="entry name" value="Glycosidases"/>
    <property type="match status" value="1"/>
</dbReference>
<keyword evidence="12" id="KW-0325">Glycoprotein</keyword>
<keyword evidence="16" id="KW-0624">Polysaccharide degradation</keyword>
<dbReference type="SUPFAM" id="SSF51445">
    <property type="entry name" value="(Trans)glycosidases"/>
    <property type="match status" value="1"/>
</dbReference>
<dbReference type="GO" id="GO:0030246">
    <property type="term" value="F:carbohydrate binding"/>
    <property type="evidence" value="ECO:0007669"/>
    <property type="project" value="InterPro"/>
</dbReference>
<evidence type="ECO:0000256" key="14">
    <source>
        <dbReference type="ARBA" id="ARBA00023295"/>
    </source>
</evidence>
<evidence type="ECO:0000256" key="5">
    <source>
        <dbReference type="ARBA" id="ARBA00007806"/>
    </source>
</evidence>
<evidence type="ECO:0000259" key="25">
    <source>
        <dbReference type="Pfam" id="PF21365"/>
    </source>
</evidence>
<gene>
    <name evidence="26" type="ORF">RHS01_05738</name>
</gene>
<evidence type="ECO:0000313" key="27">
    <source>
        <dbReference type="Proteomes" id="UP000614334"/>
    </source>
</evidence>
<evidence type="ECO:0000256" key="1">
    <source>
        <dbReference type="ARBA" id="ARBA00000448"/>
    </source>
</evidence>
<dbReference type="SUPFAM" id="SSF100950">
    <property type="entry name" value="NagB/RpiA/CoA transferase-like"/>
    <property type="match status" value="1"/>
</dbReference>
<evidence type="ECO:0000256" key="15">
    <source>
        <dbReference type="ARBA" id="ARBA00023316"/>
    </source>
</evidence>
<evidence type="ECO:0000256" key="12">
    <source>
        <dbReference type="ARBA" id="ARBA00023180"/>
    </source>
</evidence>
<dbReference type="Pfam" id="PF01008">
    <property type="entry name" value="IF-2B"/>
    <property type="match status" value="1"/>
</dbReference>
<dbReference type="InterPro" id="IPR042528">
    <property type="entry name" value="elF-2B_alpha_N"/>
</dbReference>
<organism evidence="26 27">
    <name type="scientific">Rhizoctonia solani</name>
    <dbReference type="NCBI Taxonomy" id="456999"/>
    <lineage>
        <taxon>Eukaryota</taxon>
        <taxon>Fungi</taxon>
        <taxon>Dikarya</taxon>
        <taxon>Basidiomycota</taxon>
        <taxon>Agaricomycotina</taxon>
        <taxon>Agaricomycetes</taxon>
        <taxon>Cantharellales</taxon>
        <taxon>Ceratobasidiaceae</taxon>
        <taxon>Rhizoctonia</taxon>
    </lineage>
</organism>
<dbReference type="Gene3D" id="2.60.40.1760">
    <property type="entry name" value="glycosyl hydrolase (family 31)"/>
    <property type="match status" value="1"/>
</dbReference>
<feature type="domain" description="Glycosyl hydrolase family 31 C-terminal" evidence="25">
    <location>
        <begin position="528"/>
        <end position="611"/>
    </location>
</feature>
<dbReference type="EC" id="3.2.1.21" evidence="6"/>
<dbReference type="GO" id="GO:0000272">
    <property type="term" value="P:polysaccharide catabolic process"/>
    <property type="evidence" value="ECO:0007669"/>
    <property type="project" value="UniProtKB-KW"/>
</dbReference>
<dbReference type="AlphaFoldDB" id="A0A8H7IAS2"/>
<dbReference type="SUPFAM" id="SSF51011">
    <property type="entry name" value="Glycosyl hydrolase domain"/>
    <property type="match status" value="1"/>
</dbReference>